<gene>
    <name evidence="1" type="ORF">L3Q82_009411</name>
</gene>
<evidence type="ECO:0000313" key="2">
    <source>
        <dbReference type="Proteomes" id="UP000831701"/>
    </source>
</evidence>
<protein>
    <submittedName>
        <fullName evidence="1">Uncharacterized protein</fullName>
    </submittedName>
</protein>
<dbReference type="Proteomes" id="UP000831701">
    <property type="component" value="Chromosome 10"/>
</dbReference>
<proteinExistence type="predicted"/>
<organism evidence="1 2">
    <name type="scientific">Scortum barcoo</name>
    <name type="common">barcoo grunter</name>
    <dbReference type="NCBI Taxonomy" id="214431"/>
    <lineage>
        <taxon>Eukaryota</taxon>
        <taxon>Metazoa</taxon>
        <taxon>Chordata</taxon>
        <taxon>Craniata</taxon>
        <taxon>Vertebrata</taxon>
        <taxon>Euteleostomi</taxon>
        <taxon>Actinopterygii</taxon>
        <taxon>Neopterygii</taxon>
        <taxon>Teleostei</taxon>
        <taxon>Neoteleostei</taxon>
        <taxon>Acanthomorphata</taxon>
        <taxon>Eupercaria</taxon>
        <taxon>Centrarchiformes</taxon>
        <taxon>Terapontoidei</taxon>
        <taxon>Terapontidae</taxon>
        <taxon>Scortum</taxon>
    </lineage>
</organism>
<dbReference type="EMBL" id="CM041540">
    <property type="protein sequence ID" value="KAI3366748.1"/>
    <property type="molecule type" value="Genomic_DNA"/>
</dbReference>
<reference evidence="1" key="1">
    <citation type="submission" date="2022-04" db="EMBL/GenBank/DDBJ databases">
        <title>Jade perch genome.</title>
        <authorList>
            <person name="Chao B."/>
        </authorList>
    </citation>
    <scope>NUCLEOTIDE SEQUENCE</scope>
    <source>
        <strain evidence="1">CB-2022</strain>
    </source>
</reference>
<keyword evidence="2" id="KW-1185">Reference proteome</keyword>
<sequence length="3728" mass="400432">MCKEGVLTAEVVSSCVSNLGRYGTGLQHLYQYLSLPRGNQLERIEGLENLKSLQVLDLSLNRITSLSGLQNLHLLGYINLEKNLISEIQECKHIHDLFLLRDLNLLGNAVQKQPDYRLAVLFLLQHLTVLDQEKVTAEEKVSSVNKYDPPLDVVAARDHMTHLVYQLMQPQVLYDSTLPSMDSPYPMLVLTGPQGCGKRELTHRLCQEFSEYFAYGICHTTRGPYVGEENGIDYQFVNEEDFQNMIHMGKFIQTMQYGGHRYGLTRDAIEDVAREGLACCVHMELEGVFSLKNSHFEPRYVLLIPTQVEKYMDHLKGRGLYTKAQIDMAVSRIELYSNTNRQRPGFFDNVILCVDDWEDAYETLRQVVKEYLLLEEQEGENNNRAPPDNTSTASGHEPEEKPPTPPSRSGSGTLTSHSAPALDPSNPSYRNYFIKIQAELSPQKSPAELASIRRREQLVREAIVGKSPGVYSQLFKSSAQTAPSSLQNHDPSAHFSEDSSSSDESRASTALSVPSSAGALSGLLEPLDTSVVGHVLDTVKGQTPEDPRPGIDQLAVVVSPSSERRPGSNVKAILPPIPTGRKTPAASSPAPSPRPSLNPAVGEGGDTDREEKDWEEEQVIGGGRGGEEEHGQILHVDLSPVPFSLPSRRRSTSRRSGKKHTAILNFSNVHPSAPHHPCAHTNSSILLSSACRTVVQADIVFLVDESWGVGQSSFSSVKDFISAIISSFQDSVLGTEGVRFGVTVFGDVPRMQIALTDYSSVEEVLRAIQALSYEGGSRRIGNALQFLVDPVFSPAISRDHAPKVAIMITNGRSDDQVDAAARAVADNGIALFAVGVRGADESELRKIVSEPHEEHLLLGTDYSLLETILPKLSRRVCFTASEPPRPVKTSQPVEERMVGPRDLQVSELAHSSLRLTWSQATSDVTGYRLLVTPLNSKGQLLPQQQRQIDLKADVSTIVVTELSPKTEYSLTVYAIYPSLIGDSATITVQTTPLPQVSNFRVIEEGLFSLRLGWTPPLGKLNGFKIFIPRSNRPGFTYEHLLPEDTSSHVIDSLEEDKKYIISIYAVYPQGPSEPVSIVGKTLKLVQVQQFLVQNATTDTVQARWASVKGATGYRLTWAAPDGHIENINLGDNFNFYMIQGLNAGSEYTITINPIFGDIEGPVTTTKAKTLESSAVQTLKVSAVSTSAAVVSWNSVPGATGYRLAWGPTTEFVGRDRPRQLALNGSTTEYHLKNVAHDTEYVLTLYVLFGSVVGPGISATFRTSPLGYVSNFKVTSYTSTSIDVEWSPIVGATEYKLSWNTDDSSPQSRYLDRSVLFHRIEDLNPKSTYTVTICAVYGNAEGPEISLSQLTAAVSDSGPIQAVRELKVVDIGVNSFTLAWKKTPGASGYKISWIPFLGGDEKSQVVSAASTTFAIHKLRESSAYKIQVSSMVGKKEGSPVLVTARTLDLPKVNGFAALNITDSSVVLNWTRVAGVSGYLLSWRHISVLETKTETLGPGFSSYKISDLLYGRTYIFTIRPLYGEVEGPISTVYQRILGQDLPVPTVRPVPATVTPHITTASITNTTVTNTPTRTTRHPIAAPLTKSITTKKPPRQPSVTAAKAAGVTSLQLTTVSAETASPQRPVCGKTKADIVFLVDESSSIGANNFIKMKDFMFRVATYFPVIGAQATQIAVVHYSDEPRIEFRLNDFKDRNSVLQALRALRYTGGNTRTGKGISYVLQELFQESLGMRQDVPHVLVLITDGRAQDNVVPPSRIARALGVSVLAGQKGEKGDGFGLGGLGPQGIPGDMATEKKISRIVTTAHDQHLKPRGITIKPFNALHINQNNDLFNIVYMYLSNHHSSCDFLWKGLPGSPGPKGQRGERGEPGYVVAGTDANFVPGRKGEPGSSGPQGPPGVPGVNGAPGLPGQPGPPGSPGISVKGDPGEPGEKGLRGKQGVKGDKGESGKDGIAGLPGPIGLDGVPGLPGQKGEKGEEGIGIQGIQGPRGEPGQKGNMGLSGPIGPKGDVGDQGIQGIIGPRGKKGFKGEQGDKGERGEIGPVGPQGPTGLTGPLGLKGDEGPRGAPGDPAKGIIGPTGKKGTRGDIGPVGPTGPQGIKGEQGDKGEKGSPGFGIPGQRGPKGENGERGNVGLSGKPGPKGQDGFKGDKGSIGLPGNPGEPGLRGKDVITTDFVCRVHLELKGTQELRGNKDLLESLGPLGLPGRPGDPGEKGDTGAPGHGTDGKKGDKGEPVCLYSPSLSLTDEHVHCFLWLTPSDHSSVSVTMSHLHNLLSSCDFMISILICSVIKLGFLCVPPFSSHTIFPLCCKYGLRLAVRILDFNCVFFCSSFDRAAVVTKGKPGPPGPQVGADNNVLTRVIKGEPGEPGQPGLRGEMGLPGARVSILSLGLHGPEGKPGSPGSSLVHVLFAFQGGSGRDGLDGLPGKPGMKGDQGQKGEPGPKGDKGDQGRVGIAGMPGLPGTPGRPGIDGKRGLPAKDGEKGTKGDDGKKGEKGDAGANGKDGSKGEPGPPGLPGRQVLVTSEGATIDETRQAFPIPMGPPGATGSPGMKGDKGERGLKGDKGDAGAPGKTIEMKDIEMMFEAYGIRVSSEYNTVLIFRLAVIISEFDLLTKTFFSQLPLLKALIDRLLQEGIEELLQVLITSKKTKDNTETHTSNVITEYTSSVKFDLTGQQLSDSTEDADLDALLPESLSVNPLNATTEGPASWTATTLNKEQELDTIVTTLKGSRGKEIVDGDTDGVSSLKMNLTVVNSTSNYITSQETVSGLPETVMENVLFTQEDSLKKNSGQKKKNRERGKTSGEDRQDEEEEEFYDGEEYSYEYEEELHPDDPSVSQERRNNRQVLLTTTEPLPQPMGDIEKDEVSLPTPPIATEEPDKRLSSGAQGYTYWSRKKEENPELQTHTRRQRQGKRERQRYSETEREVYAETQGGREEEAEAEEVEEWEMEQEKGVETDGHAETGPDPAYGEEERSGDYNWETEEDVDREREGEEEDLDREREREMLEMEREREELERERQMELEREKMERERTEQEGERDLEREREEWERRRAEMERERAGGYDEETGQPYPYPPEYFYLKGQPGESGKPGPKGEIGEKGQKGEPGIGHRGPEGQAGPPGQKGEPGEPGPPGAQGIQGIRGNAGIQGSPGLRGAPGDPGEPGRETNKRLCVLVQGDQGKRGRNGSPGAPGPRGAPGPQGDSIPGEPGARGLAGFTGRRGPKGLRGSKGEKGDRGPPGVRGERGSVLQIQGPRGFKGSKGDPGERGPPGFDGDKGEKGEDGPPGVKGDPGEPGLNGVRGRNGDHGVDGAKGDKGDLGLQGQKGDQGDRGEPGLPGDKGEKGEKVEPLIICHNYPADCFFPTLVTCGWFIAFQGFRGLPGRTGSPGLDGEKGDTGLSGTPGIPGLNGLMGRKGNKGEGGVNGIDGEPGVKGIKGATGFPGFPGFKGSAGIPGRDGDEGPPGLPGPRGDTGPKGTVGLEGGKGEKGEPGLSAEEVKELVTQEVAEKCGLEYKFMVKSMDPDGTTLATEKKNVPDGVVASLNHEDGMEEGGGKAEEEEYGGKVGEMTSPAPAILEDKEILTNHTGSDNYFNITRRHHCPHNKFIECDQVCVIAKWILLRERLQSGARGRKEGYLEQTLLHIQHPKYEAMAPVTFDLFISIPFSPHMQFHRQTAAWSRCPRGPVWNMSCSGTSTLAQGSAGRLCTGAAEATETDSPQDKSARVSVRWRGVVWGTKQITHEIYRNS</sequence>
<accession>A0ACB8WGZ4</accession>
<name>A0ACB8WGZ4_9TELE</name>
<evidence type="ECO:0000313" key="1">
    <source>
        <dbReference type="EMBL" id="KAI3366748.1"/>
    </source>
</evidence>
<comment type="caution">
    <text evidence="1">The sequence shown here is derived from an EMBL/GenBank/DDBJ whole genome shotgun (WGS) entry which is preliminary data.</text>
</comment>